<organism evidence="1 2">
    <name type="scientific">Streblomastix strix</name>
    <dbReference type="NCBI Taxonomy" id="222440"/>
    <lineage>
        <taxon>Eukaryota</taxon>
        <taxon>Metamonada</taxon>
        <taxon>Preaxostyla</taxon>
        <taxon>Oxymonadida</taxon>
        <taxon>Streblomastigidae</taxon>
        <taxon>Streblomastix</taxon>
    </lineage>
</organism>
<evidence type="ECO:0000313" key="1">
    <source>
        <dbReference type="EMBL" id="KAA6369585.1"/>
    </source>
</evidence>
<name>A0A5J4UJ20_9EUKA</name>
<proteinExistence type="predicted"/>
<evidence type="ECO:0000313" key="2">
    <source>
        <dbReference type="Proteomes" id="UP000324800"/>
    </source>
</evidence>
<sequence length="117" mass="13758">MIGFIVRKADTSDDDRIEGNKEFREEDMITMEVNMAVERRERTLHFFVNGNQQPISLFNLPNRVKFCVLRRFPGQIVKIFTFEKVSKSQVVNDIPDAQAIQWKDEDELATELLRQQP</sequence>
<dbReference type="EMBL" id="SNRW01016223">
    <property type="protein sequence ID" value="KAA6369585.1"/>
    <property type="molecule type" value="Genomic_DNA"/>
</dbReference>
<reference evidence="1 2" key="1">
    <citation type="submission" date="2019-03" db="EMBL/GenBank/DDBJ databases">
        <title>Single cell metagenomics reveals metabolic interactions within the superorganism composed of flagellate Streblomastix strix and complex community of Bacteroidetes bacteria on its surface.</title>
        <authorList>
            <person name="Treitli S.C."/>
            <person name="Kolisko M."/>
            <person name="Husnik F."/>
            <person name="Keeling P."/>
            <person name="Hampl V."/>
        </authorList>
    </citation>
    <scope>NUCLEOTIDE SEQUENCE [LARGE SCALE GENOMIC DNA]</scope>
    <source>
        <strain evidence="1">ST1C</strain>
    </source>
</reference>
<protein>
    <submittedName>
        <fullName evidence="1">Uncharacterized protein</fullName>
    </submittedName>
</protein>
<dbReference type="OrthoDB" id="49113at2759"/>
<gene>
    <name evidence="1" type="ORF">EZS28_034888</name>
</gene>
<accession>A0A5J4UJ20</accession>
<dbReference type="AlphaFoldDB" id="A0A5J4UJ20"/>
<comment type="caution">
    <text evidence="1">The sequence shown here is derived from an EMBL/GenBank/DDBJ whole genome shotgun (WGS) entry which is preliminary data.</text>
</comment>
<dbReference type="Proteomes" id="UP000324800">
    <property type="component" value="Unassembled WGS sequence"/>
</dbReference>